<gene>
    <name evidence="4" type="ORF">FRZ32_06270</name>
</gene>
<dbReference type="Gene3D" id="3.90.226.10">
    <property type="entry name" value="2-enoyl-CoA Hydratase, Chain A, domain 1"/>
    <property type="match status" value="1"/>
</dbReference>
<dbReference type="GO" id="GO:0008236">
    <property type="term" value="F:serine-type peptidase activity"/>
    <property type="evidence" value="ECO:0007669"/>
    <property type="project" value="InterPro"/>
</dbReference>
<feature type="domain" description="Tail specific protease" evidence="3">
    <location>
        <begin position="103"/>
        <end position="298"/>
    </location>
</feature>
<evidence type="ECO:0000259" key="3">
    <source>
        <dbReference type="SMART" id="SM00245"/>
    </source>
</evidence>
<dbReference type="RefSeq" id="WP_147042713.1">
    <property type="nucleotide sequence ID" value="NZ_BAABIR010000006.1"/>
</dbReference>
<protein>
    <submittedName>
        <fullName evidence="4">S41 family peptidase</fullName>
    </submittedName>
</protein>
<feature type="chain" id="PRO_5023032475" evidence="2">
    <location>
        <begin position="21"/>
        <end position="429"/>
    </location>
</feature>
<dbReference type="SUPFAM" id="SSF52096">
    <property type="entry name" value="ClpP/crotonase"/>
    <property type="match status" value="1"/>
</dbReference>
<evidence type="ECO:0000256" key="2">
    <source>
        <dbReference type="SAM" id="SignalP"/>
    </source>
</evidence>
<dbReference type="PANTHER" id="PTHR11261:SF3">
    <property type="entry name" value="RETINOL-BINDING PROTEIN 3"/>
    <property type="match status" value="1"/>
</dbReference>
<evidence type="ECO:0000313" key="5">
    <source>
        <dbReference type="Proteomes" id="UP000321249"/>
    </source>
</evidence>
<feature type="signal peptide" evidence="2">
    <location>
        <begin position="1"/>
        <end position="20"/>
    </location>
</feature>
<comment type="caution">
    <text evidence="4">The sequence shown here is derived from an EMBL/GenBank/DDBJ whole genome shotgun (WGS) entry which is preliminary data.</text>
</comment>
<organism evidence="4 5">
    <name type="scientific">Allosphingosinicella ginsenosidimutans</name>
    <dbReference type="NCBI Taxonomy" id="1176539"/>
    <lineage>
        <taxon>Bacteria</taxon>
        <taxon>Pseudomonadati</taxon>
        <taxon>Pseudomonadota</taxon>
        <taxon>Alphaproteobacteria</taxon>
        <taxon>Sphingomonadales</taxon>
        <taxon>Sphingomonadaceae</taxon>
        <taxon>Allosphingosinicella</taxon>
    </lineage>
</organism>
<dbReference type="Proteomes" id="UP000321249">
    <property type="component" value="Unassembled WGS sequence"/>
</dbReference>
<keyword evidence="2" id="KW-0732">Signal</keyword>
<dbReference type="OrthoDB" id="9758793at2"/>
<proteinExistence type="predicted"/>
<name>A0A5C6TS71_9SPHN</name>
<dbReference type="SMART" id="SM00245">
    <property type="entry name" value="TSPc"/>
    <property type="match status" value="1"/>
</dbReference>
<dbReference type="PANTHER" id="PTHR11261">
    <property type="entry name" value="INTERPHOTORECEPTOR RETINOID-BINDING PROTEIN"/>
    <property type="match status" value="1"/>
</dbReference>
<feature type="compositionally biased region" description="Basic and acidic residues" evidence="1">
    <location>
        <begin position="413"/>
        <end position="429"/>
    </location>
</feature>
<keyword evidence="5" id="KW-1185">Reference proteome</keyword>
<evidence type="ECO:0000256" key="1">
    <source>
        <dbReference type="SAM" id="MobiDB-lite"/>
    </source>
</evidence>
<dbReference type="Gene3D" id="3.30.750.44">
    <property type="match status" value="1"/>
</dbReference>
<evidence type="ECO:0000313" key="4">
    <source>
        <dbReference type="EMBL" id="TXC63302.1"/>
    </source>
</evidence>
<dbReference type="InterPro" id="IPR005151">
    <property type="entry name" value="Tail-specific_protease"/>
</dbReference>
<dbReference type="EMBL" id="VOQQ01000001">
    <property type="protein sequence ID" value="TXC63302.1"/>
    <property type="molecule type" value="Genomic_DNA"/>
</dbReference>
<reference evidence="4 5" key="1">
    <citation type="journal article" date="2015" name="J. Microbiol.">
        <title>Sphingosinicella ginsenosidimutans sp. nov., with ginsenoside converting activity.</title>
        <authorList>
            <person name="Kim J.K."/>
            <person name="Kang M.S."/>
            <person name="Park S.C."/>
            <person name="Kim K.M."/>
            <person name="Choi K."/>
            <person name="Yoon M.H."/>
            <person name="Im W.T."/>
        </authorList>
    </citation>
    <scope>NUCLEOTIDE SEQUENCE [LARGE SCALE GENOMIC DNA]</scope>
    <source>
        <strain evidence="4 5">BS-11</strain>
    </source>
</reference>
<dbReference type="AlphaFoldDB" id="A0A5C6TS71"/>
<sequence>MRVLSVALSAAITASAPAQSAPSSRAVAESAADVIEQNYFDRSRAGPIAAALRAEARAGRYDGLAPDALATALTSRLAPLDRHFRVAWSPPGPSRAAEPTEPAYDHEAQDRRDGYGFREVALLPGNIGYLRLTRFAPIDFEQRDWPAWRAADGALALLSRADAIIIDLRDNGGGDPSMVGYLVSAFVAPDANVYNDFHFGERQMSERPQTASAARLEAPVYILVSARTGSAAESFAYTMQAARRATIVGEATAGAANPGRDFPLAPGFSIFVSAATPINPVTGGNWEGTGVRPDLATPAADALMQARTAALETAIARIAEAERIDAQWALDALRADADPQGGPAIAGYAGDFSGATVSIAGDRLSYRVGRRPAIRLVRLTGDIFIAPDDPRVRYTFRRNSAGRVDGIEIDTESGERSFRSRDPARRAGP</sequence>
<accession>A0A5C6TS71</accession>
<dbReference type="Pfam" id="PF03572">
    <property type="entry name" value="Peptidase_S41"/>
    <property type="match status" value="1"/>
</dbReference>
<dbReference type="InterPro" id="IPR029045">
    <property type="entry name" value="ClpP/crotonase-like_dom_sf"/>
</dbReference>
<feature type="region of interest" description="Disordered" evidence="1">
    <location>
        <begin position="407"/>
        <end position="429"/>
    </location>
</feature>
<dbReference type="CDD" id="cd07563">
    <property type="entry name" value="Peptidase_S41_IRBP"/>
    <property type="match status" value="1"/>
</dbReference>
<dbReference type="GO" id="GO:0006508">
    <property type="term" value="P:proteolysis"/>
    <property type="evidence" value="ECO:0007669"/>
    <property type="project" value="InterPro"/>
</dbReference>